<evidence type="ECO:0000259" key="10">
    <source>
        <dbReference type="Pfam" id="PF08442"/>
    </source>
</evidence>
<dbReference type="PIRSF" id="PIRSF001554">
    <property type="entry name" value="SucCS_beta"/>
    <property type="match status" value="1"/>
</dbReference>
<reference evidence="11 12" key="2">
    <citation type="submission" date="2018-11" db="EMBL/GenBank/DDBJ databases">
        <authorList>
            <consortium name="Pathogen Informatics"/>
        </authorList>
    </citation>
    <scope>NUCLEOTIDE SEQUENCE [LARGE SCALE GENOMIC DNA]</scope>
</reference>
<evidence type="ECO:0000259" key="9">
    <source>
        <dbReference type="Pfam" id="PF00549"/>
    </source>
</evidence>
<dbReference type="Pfam" id="PF08442">
    <property type="entry name" value="ATP-grasp_2"/>
    <property type="match status" value="1"/>
</dbReference>
<accession>A0A183J6G8</accession>
<dbReference type="InterPro" id="IPR005809">
    <property type="entry name" value="Succ_CoA_ligase-like_bsu"/>
</dbReference>
<evidence type="ECO:0000313" key="12">
    <source>
        <dbReference type="Proteomes" id="UP000270296"/>
    </source>
</evidence>
<dbReference type="GO" id="GO:0042709">
    <property type="term" value="C:succinate-CoA ligase complex"/>
    <property type="evidence" value="ECO:0007669"/>
    <property type="project" value="TreeGrafter"/>
</dbReference>
<dbReference type="OrthoDB" id="1552at2759"/>
<dbReference type="Gene3D" id="3.40.50.261">
    <property type="entry name" value="Succinyl-CoA synthetase domains"/>
    <property type="match status" value="1"/>
</dbReference>
<evidence type="ECO:0000256" key="4">
    <source>
        <dbReference type="ARBA" id="ARBA00022598"/>
    </source>
</evidence>
<sequence>MIAERIHHSSENYVAILMDREESSPVIVVSPVGGVNIEETAKSSPHLIFTVSLTSCQTTKEVIDIQAGLTEQQALTIAQKLNFKDKIAKQVAEQLQRLYRMFIDVDATQIEINPLAITTDGRVCCVDAKLNFDDSAEFRQQRIFAMHSAETQPLEHEAHKHQLNYVGLSGNIGCMVNGAGLAMATMDMIKMYGGEPANFLDLRGSVTTLQVFHALGIIVSDSKVKTVLVNIFGGIVDCQIIAEGIIAGVEHYGLSHPFIIRLDGTNKTSACETLKASGIPMLFVSELDQAAIMAVENAKQFA</sequence>
<feature type="domain" description="ATP-citrate synthase/succinyl-CoA ligase C-terminal" evidence="9">
    <location>
        <begin position="175"/>
        <end position="293"/>
    </location>
</feature>
<dbReference type="FunFam" id="3.40.50.261:FF:000001">
    <property type="entry name" value="Succinate--CoA ligase [ADP-forming] subunit beta"/>
    <property type="match status" value="1"/>
</dbReference>
<dbReference type="GO" id="GO:0006104">
    <property type="term" value="P:succinyl-CoA metabolic process"/>
    <property type="evidence" value="ECO:0007669"/>
    <property type="project" value="TreeGrafter"/>
</dbReference>
<dbReference type="GO" id="GO:0005739">
    <property type="term" value="C:mitochondrion"/>
    <property type="evidence" value="ECO:0007669"/>
    <property type="project" value="TreeGrafter"/>
</dbReference>
<comment type="cofactor">
    <cofactor evidence="1">
        <name>Mg(2+)</name>
        <dbReference type="ChEBI" id="CHEBI:18420"/>
    </cofactor>
</comment>
<dbReference type="PROSITE" id="PS01217">
    <property type="entry name" value="SUCCINYL_COA_LIG_3"/>
    <property type="match status" value="1"/>
</dbReference>
<keyword evidence="3" id="KW-0816">Tricarboxylic acid cycle</keyword>
<comment type="pathway">
    <text evidence="2">Carbohydrate metabolism; tricarboxylic acid cycle; succinate from succinyl-CoA (ligase route): step 1/1.</text>
</comment>
<keyword evidence="5" id="KW-0479">Metal-binding</keyword>
<dbReference type="FunFam" id="3.30.470.20:FF:000002">
    <property type="entry name" value="Succinate--CoA ligase [ADP-forming] subunit beta"/>
    <property type="match status" value="1"/>
</dbReference>
<dbReference type="Gene3D" id="3.30.470.20">
    <property type="entry name" value="ATP-grasp fold, B domain"/>
    <property type="match status" value="1"/>
</dbReference>
<evidence type="ECO:0000256" key="5">
    <source>
        <dbReference type="ARBA" id="ARBA00022723"/>
    </source>
</evidence>
<dbReference type="GO" id="GO:0046872">
    <property type="term" value="F:metal ion binding"/>
    <property type="evidence" value="ECO:0007669"/>
    <property type="project" value="UniProtKB-KW"/>
</dbReference>
<dbReference type="GO" id="GO:0000166">
    <property type="term" value="F:nucleotide binding"/>
    <property type="evidence" value="ECO:0007669"/>
    <property type="project" value="UniProtKB-KW"/>
</dbReference>
<dbReference type="InterPro" id="IPR016102">
    <property type="entry name" value="Succinyl-CoA_synth-like"/>
</dbReference>
<dbReference type="InterPro" id="IPR005811">
    <property type="entry name" value="SUCC_ACL_C"/>
</dbReference>
<dbReference type="GO" id="GO:0004776">
    <property type="term" value="F:succinate-CoA ligase (GDP-forming) activity"/>
    <property type="evidence" value="ECO:0007669"/>
    <property type="project" value="TreeGrafter"/>
</dbReference>
<keyword evidence="4" id="KW-0436">Ligase</keyword>
<dbReference type="SUPFAM" id="SSF56059">
    <property type="entry name" value="Glutathione synthetase ATP-binding domain-like"/>
    <property type="match status" value="1"/>
</dbReference>
<evidence type="ECO:0000313" key="13">
    <source>
        <dbReference type="WBParaSite" id="SBAD_0001185201-mRNA-1"/>
    </source>
</evidence>
<keyword evidence="7" id="KW-0460">Magnesium</keyword>
<gene>
    <name evidence="11" type="ORF">SBAD_LOCUS11466</name>
</gene>
<keyword evidence="6" id="KW-0547">Nucleotide-binding</keyword>
<dbReference type="EMBL" id="UZAM01015706">
    <property type="protein sequence ID" value="VDP40319.1"/>
    <property type="molecule type" value="Genomic_DNA"/>
</dbReference>
<evidence type="ECO:0000256" key="3">
    <source>
        <dbReference type="ARBA" id="ARBA00022532"/>
    </source>
</evidence>
<evidence type="ECO:0000256" key="2">
    <source>
        <dbReference type="ARBA" id="ARBA00005064"/>
    </source>
</evidence>
<feature type="domain" description="ATP-grasp fold succinyl-CoA synthetase-type" evidence="10">
    <location>
        <begin position="1"/>
        <end position="116"/>
    </location>
</feature>
<organism evidence="13">
    <name type="scientific">Soboliphyme baturini</name>
    <dbReference type="NCBI Taxonomy" id="241478"/>
    <lineage>
        <taxon>Eukaryota</taxon>
        <taxon>Metazoa</taxon>
        <taxon>Ecdysozoa</taxon>
        <taxon>Nematoda</taxon>
        <taxon>Enoplea</taxon>
        <taxon>Dorylaimia</taxon>
        <taxon>Dioctophymatida</taxon>
        <taxon>Dioctophymatoidea</taxon>
        <taxon>Soboliphymatidae</taxon>
        <taxon>Soboliphyme</taxon>
    </lineage>
</organism>
<evidence type="ECO:0000256" key="6">
    <source>
        <dbReference type="ARBA" id="ARBA00022741"/>
    </source>
</evidence>
<name>A0A183J6G8_9BILA</name>
<dbReference type="PANTHER" id="PTHR11815:SF10">
    <property type="entry name" value="SUCCINATE--COA LIGASE [GDP-FORMING] SUBUNIT BETA, MITOCHONDRIAL"/>
    <property type="match status" value="1"/>
</dbReference>
<dbReference type="InterPro" id="IPR013650">
    <property type="entry name" value="ATP-grasp_succ-CoA_synth-type"/>
</dbReference>
<dbReference type="Proteomes" id="UP000270296">
    <property type="component" value="Unassembled WGS sequence"/>
</dbReference>
<evidence type="ECO:0000256" key="8">
    <source>
        <dbReference type="ARBA" id="ARBA00082254"/>
    </source>
</evidence>
<keyword evidence="12" id="KW-1185">Reference proteome</keyword>
<dbReference type="AlphaFoldDB" id="A0A183J6G8"/>
<dbReference type="GO" id="GO:0006099">
    <property type="term" value="P:tricarboxylic acid cycle"/>
    <property type="evidence" value="ECO:0007669"/>
    <property type="project" value="UniProtKB-UniPathway"/>
</dbReference>
<reference evidence="13" key="1">
    <citation type="submission" date="2016-06" db="UniProtKB">
        <authorList>
            <consortium name="WormBaseParasite"/>
        </authorList>
    </citation>
    <scope>IDENTIFICATION</scope>
</reference>
<dbReference type="InterPro" id="IPR017866">
    <property type="entry name" value="Succ-CoA_synthase_bsu_CS"/>
</dbReference>
<dbReference type="WBParaSite" id="SBAD_0001185201-mRNA-1">
    <property type="protein sequence ID" value="SBAD_0001185201-mRNA-1"/>
    <property type="gene ID" value="SBAD_0001185201"/>
</dbReference>
<protein>
    <recommendedName>
        <fullName evidence="8">Succinyl-CoA synthetase beta chain</fullName>
    </recommendedName>
</protein>
<proteinExistence type="predicted"/>
<evidence type="ECO:0000256" key="1">
    <source>
        <dbReference type="ARBA" id="ARBA00001946"/>
    </source>
</evidence>
<dbReference type="SUPFAM" id="SSF52210">
    <property type="entry name" value="Succinyl-CoA synthetase domains"/>
    <property type="match status" value="1"/>
</dbReference>
<dbReference type="UniPathway" id="UPA00223">
    <property type="reaction ID" value="UER00999"/>
</dbReference>
<evidence type="ECO:0000313" key="11">
    <source>
        <dbReference type="EMBL" id="VDP40319.1"/>
    </source>
</evidence>
<dbReference type="PANTHER" id="PTHR11815">
    <property type="entry name" value="SUCCINYL-COA SYNTHETASE BETA CHAIN"/>
    <property type="match status" value="1"/>
</dbReference>
<dbReference type="Pfam" id="PF00549">
    <property type="entry name" value="Ligase_CoA"/>
    <property type="match status" value="1"/>
</dbReference>
<evidence type="ECO:0000256" key="7">
    <source>
        <dbReference type="ARBA" id="ARBA00022842"/>
    </source>
</evidence>